<dbReference type="EMBL" id="BARV01045999">
    <property type="protein sequence ID" value="GAI62213.1"/>
    <property type="molecule type" value="Genomic_DNA"/>
</dbReference>
<feature type="non-terminal residue" evidence="1">
    <location>
        <position position="39"/>
    </location>
</feature>
<dbReference type="AlphaFoldDB" id="X1Q1W5"/>
<protein>
    <submittedName>
        <fullName evidence="1">Uncharacterized protein</fullName>
    </submittedName>
</protein>
<evidence type="ECO:0000313" key="1">
    <source>
        <dbReference type="EMBL" id="GAI62213.1"/>
    </source>
</evidence>
<feature type="non-terminal residue" evidence="1">
    <location>
        <position position="1"/>
    </location>
</feature>
<proteinExistence type="predicted"/>
<comment type="caution">
    <text evidence="1">The sequence shown here is derived from an EMBL/GenBank/DDBJ whole genome shotgun (WGS) entry which is preliminary data.</text>
</comment>
<sequence length="39" mass="4520">YAIFGFSSEGRFRVDLFTIKDFGEPYGERAQYRLGSLEP</sequence>
<accession>X1Q1W5</accession>
<gene>
    <name evidence="1" type="ORF">S06H3_66966</name>
</gene>
<organism evidence="1">
    <name type="scientific">marine sediment metagenome</name>
    <dbReference type="NCBI Taxonomy" id="412755"/>
    <lineage>
        <taxon>unclassified sequences</taxon>
        <taxon>metagenomes</taxon>
        <taxon>ecological metagenomes</taxon>
    </lineage>
</organism>
<reference evidence="1" key="1">
    <citation type="journal article" date="2014" name="Front. Microbiol.">
        <title>High frequency of phylogenetically diverse reductive dehalogenase-homologous genes in deep subseafloor sedimentary metagenomes.</title>
        <authorList>
            <person name="Kawai M."/>
            <person name="Futagami T."/>
            <person name="Toyoda A."/>
            <person name="Takaki Y."/>
            <person name="Nishi S."/>
            <person name="Hori S."/>
            <person name="Arai W."/>
            <person name="Tsubouchi T."/>
            <person name="Morono Y."/>
            <person name="Uchiyama I."/>
            <person name="Ito T."/>
            <person name="Fujiyama A."/>
            <person name="Inagaki F."/>
            <person name="Takami H."/>
        </authorList>
    </citation>
    <scope>NUCLEOTIDE SEQUENCE</scope>
    <source>
        <strain evidence="1">Expedition CK06-06</strain>
    </source>
</reference>
<name>X1Q1W5_9ZZZZ</name>